<dbReference type="InterPro" id="IPR003356">
    <property type="entry name" value="DNA_methylase_A-5"/>
</dbReference>
<keyword evidence="3" id="KW-1185">Reference proteome</keyword>
<keyword evidence="2" id="KW-0808">Transferase</keyword>
<accession>A0A3A1QX71</accession>
<gene>
    <name evidence="2" type="ORF">D3H55_15055</name>
</gene>
<name>A0A3A1QX71_9BACI</name>
<dbReference type="AlphaFoldDB" id="A0A3A1QX71"/>
<dbReference type="InterPro" id="IPR029063">
    <property type="entry name" value="SAM-dependent_MTases_sf"/>
</dbReference>
<comment type="caution">
    <text evidence="2">The sequence shown here is derived from an EMBL/GenBank/DDBJ whole genome shotgun (WGS) entry which is preliminary data.</text>
</comment>
<dbReference type="GO" id="GO:0003677">
    <property type="term" value="F:DNA binding"/>
    <property type="evidence" value="ECO:0007669"/>
    <property type="project" value="InterPro"/>
</dbReference>
<sequence>MSDLPESTNEKIIKSKIRIQNHGEVFTPKRIINKMLDLPNIREACQNLTSTFLEPAAGEGAFLVEVLNRKMKMVVKNYGDNLIRYENYSLLALSTIYGVELLEDNAQKCVMNMYQVYYEAYQQQAIQHDAKVKKKVLDSAKLIISNNIAQGNFLTKLAPDGNPIVFSEWNPINLRKDGKTIKVQRTEYTLMDILEGIKKEDGDSLSHSVVEQLDLFDSFDDEEVFEKEKKQMKYIPVKITHVYKEEMEEVNG</sequence>
<keyword evidence="2" id="KW-0489">Methyltransferase</keyword>
<evidence type="ECO:0000259" key="1">
    <source>
        <dbReference type="Pfam" id="PF02384"/>
    </source>
</evidence>
<dbReference type="Pfam" id="PF02384">
    <property type="entry name" value="N6_Mtase"/>
    <property type="match status" value="1"/>
</dbReference>
<dbReference type="GO" id="GO:0032259">
    <property type="term" value="P:methylation"/>
    <property type="evidence" value="ECO:0007669"/>
    <property type="project" value="UniProtKB-KW"/>
</dbReference>
<protein>
    <submittedName>
        <fullName evidence="2">Methylase</fullName>
    </submittedName>
</protein>
<dbReference type="EMBL" id="QXIR01000021">
    <property type="protein sequence ID" value="RIW31610.1"/>
    <property type="molecule type" value="Genomic_DNA"/>
</dbReference>
<evidence type="ECO:0000313" key="3">
    <source>
        <dbReference type="Proteomes" id="UP000265801"/>
    </source>
</evidence>
<dbReference type="SUPFAM" id="SSF53335">
    <property type="entry name" value="S-adenosyl-L-methionine-dependent methyltransferases"/>
    <property type="match status" value="1"/>
</dbReference>
<reference evidence="2 3" key="1">
    <citation type="submission" date="2018-09" db="EMBL/GenBank/DDBJ databases">
        <title>Bacillus saliacetes sp. nov., isolated from Thai shrimp paste (Ka-pi).</title>
        <authorList>
            <person name="Daroonpunt R."/>
            <person name="Tanasupawat S."/>
            <person name="Yiamsombut S."/>
        </authorList>
    </citation>
    <scope>NUCLEOTIDE SEQUENCE [LARGE SCALE GENOMIC DNA]</scope>
    <source>
        <strain evidence="2 3">SKP7-4</strain>
    </source>
</reference>
<dbReference type="PRINTS" id="PR00507">
    <property type="entry name" value="N12N6MTFRASE"/>
</dbReference>
<dbReference type="RefSeq" id="WP_119548109.1">
    <property type="nucleotide sequence ID" value="NZ_QXIR01000021.1"/>
</dbReference>
<proteinExistence type="predicted"/>
<dbReference type="Proteomes" id="UP000265801">
    <property type="component" value="Unassembled WGS sequence"/>
</dbReference>
<dbReference type="OrthoDB" id="9815272at2"/>
<organism evidence="2 3">
    <name type="scientific">Bacillus salacetis</name>
    <dbReference type="NCBI Taxonomy" id="2315464"/>
    <lineage>
        <taxon>Bacteria</taxon>
        <taxon>Bacillati</taxon>
        <taxon>Bacillota</taxon>
        <taxon>Bacilli</taxon>
        <taxon>Bacillales</taxon>
        <taxon>Bacillaceae</taxon>
        <taxon>Bacillus</taxon>
    </lineage>
</organism>
<dbReference type="GO" id="GO:0008170">
    <property type="term" value="F:N-methyltransferase activity"/>
    <property type="evidence" value="ECO:0007669"/>
    <property type="project" value="InterPro"/>
</dbReference>
<dbReference type="Gene3D" id="3.40.50.150">
    <property type="entry name" value="Vaccinia Virus protein VP39"/>
    <property type="match status" value="1"/>
</dbReference>
<evidence type="ECO:0000313" key="2">
    <source>
        <dbReference type="EMBL" id="RIW31610.1"/>
    </source>
</evidence>
<feature type="domain" description="DNA methylase adenine-specific" evidence="1">
    <location>
        <begin position="20"/>
        <end position="135"/>
    </location>
</feature>